<accession>D5EF92</accession>
<dbReference type="AlphaFoldDB" id="D5EF92"/>
<organism evidence="2 3">
    <name type="scientific">Aminobacterium colombiense (strain DSM 12261 / ALA-1)</name>
    <dbReference type="NCBI Taxonomy" id="572547"/>
    <lineage>
        <taxon>Bacteria</taxon>
        <taxon>Thermotogati</taxon>
        <taxon>Synergistota</taxon>
        <taxon>Synergistia</taxon>
        <taxon>Synergistales</taxon>
        <taxon>Aminobacteriaceae</taxon>
        <taxon>Aminobacterium</taxon>
    </lineage>
</organism>
<dbReference type="EMBL" id="CP001997">
    <property type="protein sequence ID" value="ADE57224.1"/>
    <property type="molecule type" value="Genomic_DNA"/>
</dbReference>
<dbReference type="InterPro" id="IPR013230">
    <property type="entry name" value="Peptidase_M15A_C"/>
</dbReference>
<dbReference type="KEGG" id="aco:Amico_1100"/>
<evidence type="ECO:0000313" key="3">
    <source>
        <dbReference type="Proteomes" id="UP000002366"/>
    </source>
</evidence>
<dbReference type="SUPFAM" id="SSF55166">
    <property type="entry name" value="Hedgehog/DD-peptidase"/>
    <property type="match status" value="1"/>
</dbReference>
<dbReference type="Proteomes" id="UP000002366">
    <property type="component" value="Chromosome"/>
</dbReference>
<dbReference type="STRING" id="572547.Amico_1100"/>
<keyword evidence="3" id="KW-1185">Reference proteome</keyword>
<dbReference type="eggNOG" id="COG3108">
    <property type="taxonomic scope" value="Bacteria"/>
</dbReference>
<protein>
    <submittedName>
        <fullName evidence="2">Peptidase M15A</fullName>
    </submittedName>
</protein>
<dbReference type="HOGENOM" id="CLU_124897_1_0_0"/>
<dbReference type="Pfam" id="PF08291">
    <property type="entry name" value="Peptidase_M15_3"/>
    <property type="match status" value="1"/>
</dbReference>
<gene>
    <name evidence="2" type="ordered locus">Amico_1100</name>
</gene>
<reference evidence="2 3" key="1">
    <citation type="journal article" date="2010" name="Stand. Genomic Sci.">
        <title>Complete genome sequence of Aminobacterium colombiense type strain (ALA-1).</title>
        <authorList>
            <person name="Chertkov O."/>
            <person name="Sikorski J."/>
            <person name="Brambilla E."/>
            <person name="Lapidus A."/>
            <person name="Copeland A."/>
            <person name="Glavina Del Rio T."/>
            <person name="Nolan M."/>
            <person name="Lucas S."/>
            <person name="Tice H."/>
            <person name="Cheng J.F."/>
            <person name="Han C."/>
            <person name="Detter J.C."/>
            <person name="Bruce D."/>
            <person name="Tapia R."/>
            <person name="Goodwin L."/>
            <person name="Pitluck S."/>
            <person name="Liolios K."/>
            <person name="Ivanova N."/>
            <person name="Mavromatis K."/>
            <person name="Ovchinnikova G."/>
            <person name="Pati A."/>
            <person name="Chen A."/>
            <person name="Palaniappan K."/>
            <person name="Land M."/>
            <person name="Hauser L."/>
            <person name="Chang Y.J."/>
            <person name="Jeffries C.D."/>
            <person name="Spring S."/>
            <person name="Rohde M."/>
            <person name="Goker M."/>
            <person name="Bristow J."/>
            <person name="Eisen J.A."/>
            <person name="Markowitz V."/>
            <person name="Hugenholtz P."/>
            <person name="Kyrpides N.C."/>
            <person name="Klenk H.P."/>
        </authorList>
    </citation>
    <scope>NUCLEOTIDE SEQUENCE [LARGE SCALE GENOMIC DNA]</scope>
    <source>
        <strain evidence="3">DSM 12261 / ALA-1</strain>
    </source>
</reference>
<proteinExistence type="predicted"/>
<dbReference type="OrthoDB" id="5242612at2"/>
<feature type="domain" description="Peptidase M15A C-terminal" evidence="1">
    <location>
        <begin position="5"/>
        <end position="111"/>
    </location>
</feature>
<dbReference type="RefSeq" id="WP_013048487.1">
    <property type="nucleotide sequence ID" value="NC_014011.1"/>
</dbReference>
<evidence type="ECO:0000259" key="1">
    <source>
        <dbReference type="Pfam" id="PF08291"/>
    </source>
</evidence>
<evidence type="ECO:0000313" key="2">
    <source>
        <dbReference type="EMBL" id="ADE57224.1"/>
    </source>
</evidence>
<sequence>MLSEHFSRTELACRCGCDRCDIKPKLLSLLEKIRSLVGTPIFINSGYRCPTHNKRIGGVPNSWHTQGVAADIRQAKYSNNVFHSKVLRAYKDGKLSELGGLGLYNGRIHVDVHKPKDGHLRQWRG</sequence>
<dbReference type="Gene3D" id="3.30.1380.10">
    <property type="match status" value="1"/>
</dbReference>
<name>D5EF92_AMICL</name>
<dbReference type="InterPro" id="IPR009045">
    <property type="entry name" value="Zn_M74/Hedgehog-like"/>
</dbReference>